<accession>A0A2A2SEK5</accession>
<dbReference type="EMBL" id="NSLI01000003">
    <property type="protein sequence ID" value="PAX07451.1"/>
    <property type="molecule type" value="Genomic_DNA"/>
</dbReference>
<dbReference type="Pfam" id="PF09351">
    <property type="entry name" value="DUF1993"/>
    <property type="match status" value="1"/>
</dbReference>
<evidence type="ECO:0000313" key="1">
    <source>
        <dbReference type="EMBL" id="PAX07451.1"/>
    </source>
</evidence>
<dbReference type="RefSeq" id="WP_095997694.1">
    <property type="nucleotide sequence ID" value="NZ_NSLI01000003.1"/>
</dbReference>
<dbReference type="SUPFAM" id="SSF109854">
    <property type="entry name" value="DinB/YfiT-like putative metalloenzymes"/>
    <property type="match status" value="1"/>
</dbReference>
<reference evidence="2" key="1">
    <citation type="submission" date="2017-09" db="EMBL/GenBank/DDBJ databases">
        <authorList>
            <person name="Feng G."/>
            <person name="Zhu H."/>
        </authorList>
    </citation>
    <scope>NUCLEOTIDE SEQUENCE [LARGE SCALE GENOMIC DNA]</scope>
    <source>
        <strain evidence="2">1PNM-20</strain>
    </source>
</reference>
<evidence type="ECO:0008006" key="3">
    <source>
        <dbReference type="Google" id="ProtNLM"/>
    </source>
</evidence>
<dbReference type="PANTHER" id="PTHR36922:SF1">
    <property type="entry name" value="DUF1993 DOMAIN-CONTAINING PROTEIN"/>
    <property type="match status" value="1"/>
</dbReference>
<dbReference type="Gene3D" id="1.20.120.450">
    <property type="entry name" value="dinb family like domain"/>
    <property type="match status" value="1"/>
</dbReference>
<dbReference type="InterPro" id="IPR034660">
    <property type="entry name" value="DinB/YfiT-like"/>
</dbReference>
<dbReference type="PANTHER" id="PTHR36922">
    <property type="entry name" value="BLL2446 PROTEIN"/>
    <property type="match status" value="1"/>
</dbReference>
<keyword evidence="2" id="KW-1185">Reference proteome</keyword>
<dbReference type="InterPro" id="IPR018531">
    <property type="entry name" value="DUF1993"/>
</dbReference>
<protein>
    <recommendedName>
        <fullName evidence="3">DUF1993 domain-containing protein</fullName>
    </recommendedName>
</protein>
<proteinExistence type="predicted"/>
<dbReference type="AlphaFoldDB" id="A0A2A2SEK5"/>
<sequence>MPLSLHQALIPSFRQVVGAMEGLVDKAEAFAAERGRDPAELAGARLAPDMLPFSWQIKFVHGHSLGAIEGVRRGTFSPDRSPPPADLQALRALMRDTAAGLDALDPAELDALADRPMRFEMGEMRLPFTGEGFLLSFSQPNFYFHAATAYDILRAEGVKLEKRDFLGRLRLAA</sequence>
<comment type="caution">
    <text evidence="1">The sequence shown here is derived from an EMBL/GenBank/DDBJ whole genome shotgun (WGS) entry which is preliminary data.</text>
</comment>
<gene>
    <name evidence="1" type="ORF">CKY28_07220</name>
</gene>
<name>A0A2A2SEK5_9SPHN</name>
<evidence type="ECO:0000313" key="2">
    <source>
        <dbReference type="Proteomes" id="UP000218151"/>
    </source>
</evidence>
<organism evidence="1 2">
    <name type="scientific">Sphingomonas lenta</name>
    <dbReference type="NCBI Taxonomy" id="1141887"/>
    <lineage>
        <taxon>Bacteria</taxon>
        <taxon>Pseudomonadati</taxon>
        <taxon>Pseudomonadota</taxon>
        <taxon>Alphaproteobacteria</taxon>
        <taxon>Sphingomonadales</taxon>
        <taxon>Sphingomonadaceae</taxon>
        <taxon>Sphingomonas</taxon>
    </lineage>
</organism>
<dbReference type="OrthoDB" id="338237at2"/>
<dbReference type="Proteomes" id="UP000218151">
    <property type="component" value="Unassembled WGS sequence"/>
</dbReference>